<dbReference type="HOGENOM" id="CLU_2444419_0_0_1"/>
<keyword evidence="3" id="KW-1185">Reference proteome</keyword>
<evidence type="ECO:0000313" key="2">
    <source>
        <dbReference type="EnsemblPlants" id="OGLUM10G07690.1"/>
    </source>
</evidence>
<sequence length="90" mass="9628">MRAHAVHILPGIHAPKRSPIAFTVGDGLYVMEAASPEPLPMCWAEHCFEALIHCLPPAPPTSRTGTGAPSQRCTTPETTGPPHRRARGGR</sequence>
<evidence type="ECO:0000256" key="1">
    <source>
        <dbReference type="SAM" id="MobiDB-lite"/>
    </source>
</evidence>
<feature type="region of interest" description="Disordered" evidence="1">
    <location>
        <begin position="58"/>
        <end position="90"/>
    </location>
</feature>
<dbReference type="AlphaFoldDB" id="A0A0E0B9R1"/>
<name>A0A0E0B9R1_9ORYZ</name>
<dbReference type="InterPro" id="IPR012871">
    <property type="entry name" value="DUF1668_ORYSA"/>
</dbReference>
<protein>
    <submittedName>
        <fullName evidence="2">Uncharacterized protein</fullName>
    </submittedName>
</protein>
<feature type="compositionally biased region" description="Polar residues" evidence="1">
    <location>
        <begin position="61"/>
        <end position="78"/>
    </location>
</feature>
<reference evidence="2" key="2">
    <citation type="submission" date="2018-05" db="EMBL/GenBank/DDBJ databases">
        <title>OgluRS3 (Oryza glumaepatula Reference Sequence Version 3).</title>
        <authorList>
            <person name="Zhang J."/>
            <person name="Kudrna D."/>
            <person name="Lee S."/>
            <person name="Talag J."/>
            <person name="Welchert J."/>
            <person name="Wing R.A."/>
        </authorList>
    </citation>
    <scope>NUCLEOTIDE SEQUENCE [LARGE SCALE GENOMIC DNA]</scope>
</reference>
<dbReference type="Proteomes" id="UP000026961">
    <property type="component" value="Chromosome 10"/>
</dbReference>
<dbReference type="EnsemblPlants" id="OGLUM10G07690.1">
    <property type="protein sequence ID" value="OGLUM10G07690.1"/>
    <property type="gene ID" value="OGLUM10G07690"/>
</dbReference>
<dbReference type="Pfam" id="PF07893">
    <property type="entry name" value="DUF1668"/>
    <property type="match status" value="1"/>
</dbReference>
<proteinExistence type="predicted"/>
<accession>A0A0E0B9R1</accession>
<dbReference type="Gramene" id="OGLUM10G07690.1">
    <property type="protein sequence ID" value="OGLUM10G07690.1"/>
    <property type="gene ID" value="OGLUM10G07690"/>
</dbReference>
<organism evidence="2">
    <name type="scientific">Oryza glumipatula</name>
    <dbReference type="NCBI Taxonomy" id="40148"/>
    <lineage>
        <taxon>Eukaryota</taxon>
        <taxon>Viridiplantae</taxon>
        <taxon>Streptophyta</taxon>
        <taxon>Embryophyta</taxon>
        <taxon>Tracheophyta</taxon>
        <taxon>Spermatophyta</taxon>
        <taxon>Magnoliopsida</taxon>
        <taxon>Liliopsida</taxon>
        <taxon>Poales</taxon>
        <taxon>Poaceae</taxon>
        <taxon>BOP clade</taxon>
        <taxon>Oryzoideae</taxon>
        <taxon>Oryzeae</taxon>
        <taxon>Oryzinae</taxon>
        <taxon>Oryza</taxon>
    </lineage>
</organism>
<reference evidence="2" key="1">
    <citation type="submission" date="2015-04" db="UniProtKB">
        <authorList>
            <consortium name="EnsemblPlants"/>
        </authorList>
    </citation>
    <scope>IDENTIFICATION</scope>
</reference>
<evidence type="ECO:0000313" key="3">
    <source>
        <dbReference type="Proteomes" id="UP000026961"/>
    </source>
</evidence>